<keyword evidence="7" id="KW-0175">Coiled coil</keyword>
<feature type="coiled-coil region" evidence="7">
    <location>
        <begin position="288"/>
        <end position="315"/>
    </location>
</feature>
<dbReference type="InterPro" id="IPR051406">
    <property type="entry name" value="PLD_domain"/>
</dbReference>
<dbReference type="InterPro" id="IPR001736">
    <property type="entry name" value="PLipase_D/transphosphatidylase"/>
</dbReference>
<sequence length="459" mass="52745">MFIVTTEAYFTGIKEKLLSEIGLAKQSIYIAVAWFTDRDLFAALLARQQSGVKIALAVTNDEINSKIAYESLAIAGGEFYRVDGALMHNKFCVLDGRDVVTGSYNWTYRAASENYENIVITAGDYDLAYRYISEFKRITGSVGVATDTNVDLGKVVRRLQVVRSLVQLDEREDALRQTRRLCTEWNDPLAEQLLTHLEAGSYTLAVEMVDEFVQAQSRVQVYEDPILAALRLEIRDLEYRIVAVESETSEAEKLLSEYNHAFTVRLGTLAEEILRLKKEYAYTHRQESQYSQQEYDEAQRRYEEFRQEREAEAMQPFFELDASGREQLKKLHRQCVMLCHPDKVADELKDAATDIFRQVQECYERQDLTQLTTLAQQLAQGQFRAAADTSRIDVLQARRNRLQQQLAVLVKHLANLRQGDAFQQISVITDMEEHFKALHTQLSEELTRWQSYAAQSEPA</sequence>
<dbReference type="InterPro" id="IPR025202">
    <property type="entry name" value="PLD-like_dom"/>
</dbReference>
<dbReference type="PROSITE" id="PS50035">
    <property type="entry name" value="PLD"/>
    <property type="match status" value="1"/>
</dbReference>
<dbReference type="AlphaFoldDB" id="A0A5D6UTY3"/>
<evidence type="ECO:0000313" key="10">
    <source>
        <dbReference type="Proteomes" id="UP000322791"/>
    </source>
</evidence>
<evidence type="ECO:0000256" key="5">
    <source>
        <dbReference type="ARBA" id="ARBA00022963"/>
    </source>
</evidence>
<name>A0A5D6UTY3_9BACT</name>
<dbReference type="EC" id="3.1.4.4" evidence="3"/>
<proteinExistence type="inferred from homology"/>
<dbReference type="RefSeq" id="WP_149072686.1">
    <property type="nucleotide sequence ID" value="NZ_VTHL01000029.1"/>
</dbReference>
<dbReference type="SUPFAM" id="SSF56024">
    <property type="entry name" value="Phospholipase D/nuclease"/>
    <property type="match status" value="1"/>
</dbReference>
<evidence type="ECO:0000256" key="4">
    <source>
        <dbReference type="ARBA" id="ARBA00022801"/>
    </source>
</evidence>
<dbReference type="PANTHER" id="PTHR43856">
    <property type="entry name" value="CARDIOLIPIN HYDROLASE"/>
    <property type="match status" value="1"/>
</dbReference>
<accession>A0A5D6UTY3</accession>
<keyword evidence="4" id="KW-0378">Hydrolase</keyword>
<dbReference type="CDD" id="cd06257">
    <property type="entry name" value="DnaJ"/>
    <property type="match status" value="1"/>
</dbReference>
<evidence type="ECO:0000256" key="7">
    <source>
        <dbReference type="SAM" id="Coils"/>
    </source>
</evidence>
<keyword evidence="5" id="KW-0442">Lipid degradation</keyword>
<dbReference type="Proteomes" id="UP000322791">
    <property type="component" value="Unassembled WGS sequence"/>
</dbReference>
<protein>
    <recommendedName>
        <fullName evidence="3">phospholipase D</fullName>
        <ecNumber evidence="3">3.1.4.4</ecNumber>
    </recommendedName>
</protein>
<dbReference type="Pfam" id="PF13091">
    <property type="entry name" value="PLDc_2"/>
    <property type="match status" value="1"/>
</dbReference>
<feature type="coiled-coil region" evidence="7">
    <location>
        <begin position="385"/>
        <end position="412"/>
    </location>
</feature>
<evidence type="ECO:0000259" key="8">
    <source>
        <dbReference type="PROSITE" id="PS50035"/>
    </source>
</evidence>
<gene>
    <name evidence="9" type="ORF">FY528_19440</name>
</gene>
<dbReference type="PANTHER" id="PTHR43856:SF1">
    <property type="entry name" value="MITOCHONDRIAL CARDIOLIPIN HYDROLASE"/>
    <property type="match status" value="1"/>
</dbReference>
<evidence type="ECO:0000256" key="3">
    <source>
        <dbReference type="ARBA" id="ARBA00012027"/>
    </source>
</evidence>
<dbReference type="Gene3D" id="1.10.287.110">
    <property type="entry name" value="DnaJ domain"/>
    <property type="match status" value="1"/>
</dbReference>
<feature type="domain" description="PLD phosphodiesterase" evidence="8">
    <location>
        <begin position="83"/>
        <end position="110"/>
    </location>
</feature>
<keyword evidence="10" id="KW-1185">Reference proteome</keyword>
<dbReference type="InterPro" id="IPR036869">
    <property type="entry name" value="J_dom_sf"/>
</dbReference>
<evidence type="ECO:0000256" key="6">
    <source>
        <dbReference type="ARBA" id="ARBA00023098"/>
    </source>
</evidence>
<comment type="caution">
    <text evidence="9">The sequence shown here is derived from an EMBL/GenBank/DDBJ whole genome shotgun (WGS) entry which is preliminary data.</text>
</comment>
<dbReference type="Gene3D" id="3.30.870.10">
    <property type="entry name" value="Endonuclease Chain A"/>
    <property type="match status" value="1"/>
</dbReference>
<organism evidence="9 10">
    <name type="scientific">Hymenobacter lutimineralis</name>
    <dbReference type="NCBI Taxonomy" id="2606448"/>
    <lineage>
        <taxon>Bacteria</taxon>
        <taxon>Pseudomonadati</taxon>
        <taxon>Bacteroidota</taxon>
        <taxon>Cytophagia</taxon>
        <taxon>Cytophagales</taxon>
        <taxon>Hymenobacteraceae</taxon>
        <taxon>Hymenobacter</taxon>
    </lineage>
</organism>
<dbReference type="GO" id="GO:0004630">
    <property type="term" value="F:phospholipase D activity"/>
    <property type="evidence" value="ECO:0007669"/>
    <property type="project" value="UniProtKB-EC"/>
</dbReference>
<dbReference type="GO" id="GO:0016042">
    <property type="term" value="P:lipid catabolic process"/>
    <property type="evidence" value="ECO:0007669"/>
    <property type="project" value="UniProtKB-KW"/>
</dbReference>
<dbReference type="InterPro" id="IPR001623">
    <property type="entry name" value="DnaJ_domain"/>
</dbReference>
<evidence type="ECO:0000313" key="9">
    <source>
        <dbReference type="EMBL" id="TYZ06102.1"/>
    </source>
</evidence>
<keyword evidence="6" id="KW-0443">Lipid metabolism</keyword>
<evidence type="ECO:0000256" key="2">
    <source>
        <dbReference type="ARBA" id="ARBA00008664"/>
    </source>
</evidence>
<reference evidence="9 10" key="1">
    <citation type="submission" date="2019-08" db="EMBL/GenBank/DDBJ databases">
        <authorList>
            <person name="Seo M.-J."/>
        </authorList>
    </citation>
    <scope>NUCLEOTIDE SEQUENCE [LARGE SCALE GENOMIC DNA]</scope>
    <source>
        <strain evidence="9 10">KIGAM108</strain>
    </source>
</reference>
<dbReference type="EMBL" id="VTHL01000029">
    <property type="protein sequence ID" value="TYZ06102.1"/>
    <property type="molecule type" value="Genomic_DNA"/>
</dbReference>
<evidence type="ECO:0000256" key="1">
    <source>
        <dbReference type="ARBA" id="ARBA00000798"/>
    </source>
</evidence>
<comment type="similarity">
    <text evidence="2">Belongs to the phospholipase D family.</text>
</comment>
<comment type="catalytic activity">
    <reaction evidence="1">
        <text>a 1,2-diacyl-sn-glycero-3-phosphocholine + H2O = a 1,2-diacyl-sn-glycero-3-phosphate + choline + H(+)</text>
        <dbReference type="Rhea" id="RHEA:14445"/>
        <dbReference type="ChEBI" id="CHEBI:15354"/>
        <dbReference type="ChEBI" id="CHEBI:15377"/>
        <dbReference type="ChEBI" id="CHEBI:15378"/>
        <dbReference type="ChEBI" id="CHEBI:57643"/>
        <dbReference type="ChEBI" id="CHEBI:58608"/>
        <dbReference type="EC" id="3.1.4.4"/>
    </reaction>
</comment>
<dbReference type="CDD" id="cd09174">
    <property type="entry name" value="PLDc_Nuc_like_unchar2"/>
    <property type="match status" value="1"/>
</dbReference>
<dbReference type="GO" id="GO:0016891">
    <property type="term" value="F:RNA endonuclease activity producing 5'-phosphomonoesters, hydrolytic mechanism"/>
    <property type="evidence" value="ECO:0007669"/>
    <property type="project" value="TreeGrafter"/>
</dbReference>
<dbReference type="GO" id="GO:0006793">
    <property type="term" value="P:phosphorus metabolic process"/>
    <property type="evidence" value="ECO:0007669"/>
    <property type="project" value="UniProtKB-ARBA"/>
</dbReference>
<dbReference type="SUPFAM" id="SSF46565">
    <property type="entry name" value="Chaperone J-domain"/>
    <property type="match status" value="1"/>
</dbReference>